<dbReference type="InterPro" id="IPR039425">
    <property type="entry name" value="RNA_pol_sigma-70-like"/>
</dbReference>
<protein>
    <submittedName>
        <fullName evidence="7">RNA polymerase sigma factor (Sigma-70 family)</fullName>
    </submittedName>
</protein>
<sequence>MDLNQTSQQYQTQRVMCKPTAIVTDKSILSTDLELWKNFQGGCDLAYETIYRNYSVLLYGFGLKLTNDHELVKDCIHDLFIGIRKSRQKLGSVKSIKAYLFTSIRRMLIAELVKKRKHYTTNAVPFTLKHLQISSVEEKWIKNENIVEQQRNLKTALNKLSDCQKEIVYLKFYSLLSYQEISEVLGLSTKGAYKLMERTMFQLRKNMNFHIIA</sequence>
<dbReference type="GO" id="GO:0016987">
    <property type="term" value="F:sigma factor activity"/>
    <property type="evidence" value="ECO:0007669"/>
    <property type="project" value="UniProtKB-KW"/>
</dbReference>
<dbReference type="Pfam" id="PF04542">
    <property type="entry name" value="Sigma70_r2"/>
    <property type="match status" value="1"/>
</dbReference>
<name>A0A327R3B3_9FLAO</name>
<proteinExistence type="inferred from homology"/>
<comment type="caution">
    <text evidence="7">The sequence shown here is derived from an EMBL/GenBank/DDBJ whole genome shotgun (WGS) entry which is preliminary data.</text>
</comment>
<evidence type="ECO:0000259" key="6">
    <source>
        <dbReference type="Pfam" id="PF08281"/>
    </source>
</evidence>
<comment type="similarity">
    <text evidence="1">Belongs to the sigma-70 factor family. ECF subfamily.</text>
</comment>
<evidence type="ECO:0000256" key="4">
    <source>
        <dbReference type="ARBA" id="ARBA00023163"/>
    </source>
</evidence>
<evidence type="ECO:0000313" key="8">
    <source>
        <dbReference type="Proteomes" id="UP000249696"/>
    </source>
</evidence>
<dbReference type="InterPro" id="IPR013325">
    <property type="entry name" value="RNA_pol_sigma_r2"/>
</dbReference>
<dbReference type="PANTHER" id="PTHR43133:SF46">
    <property type="entry name" value="RNA POLYMERASE SIGMA-70 FACTOR ECF SUBFAMILY"/>
    <property type="match status" value="1"/>
</dbReference>
<dbReference type="InterPro" id="IPR013324">
    <property type="entry name" value="RNA_pol_sigma_r3/r4-like"/>
</dbReference>
<dbReference type="InterPro" id="IPR014284">
    <property type="entry name" value="RNA_pol_sigma-70_dom"/>
</dbReference>
<dbReference type="GO" id="GO:0003677">
    <property type="term" value="F:DNA binding"/>
    <property type="evidence" value="ECO:0007669"/>
    <property type="project" value="InterPro"/>
</dbReference>
<accession>A0A327R3B3</accession>
<dbReference type="CDD" id="cd06171">
    <property type="entry name" value="Sigma70_r4"/>
    <property type="match status" value="1"/>
</dbReference>
<dbReference type="Proteomes" id="UP000249696">
    <property type="component" value="Unassembled WGS sequence"/>
</dbReference>
<dbReference type="InterPro" id="IPR036388">
    <property type="entry name" value="WH-like_DNA-bd_sf"/>
</dbReference>
<dbReference type="InterPro" id="IPR007627">
    <property type="entry name" value="RNA_pol_sigma70_r2"/>
</dbReference>
<evidence type="ECO:0000256" key="2">
    <source>
        <dbReference type="ARBA" id="ARBA00023015"/>
    </source>
</evidence>
<evidence type="ECO:0000256" key="1">
    <source>
        <dbReference type="ARBA" id="ARBA00010641"/>
    </source>
</evidence>
<evidence type="ECO:0000259" key="5">
    <source>
        <dbReference type="Pfam" id="PF04542"/>
    </source>
</evidence>
<dbReference type="PANTHER" id="PTHR43133">
    <property type="entry name" value="RNA POLYMERASE ECF-TYPE SIGMA FACTO"/>
    <property type="match status" value="1"/>
</dbReference>
<feature type="domain" description="RNA polymerase sigma factor 70 region 4 type 2" evidence="6">
    <location>
        <begin position="151"/>
        <end position="198"/>
    </location>
</feature>
<keyword evidence="4" id="KW-0804">Transcription</keyword>
<feature type="domain" description="RNA polymerase sigma-70 region 2" evidence="5">
    <location>
        <begin position="50"/>
        <end position="117"/>
    </location>
</feature>
<dbReference type="RefSeq" id="WP_111624387.1">
    <property type="nucleotide sequence ID" value="NZ_QLLN01000005.1"/>
</dbReference>
<dbReference type="Gene3D" id="1.10.1740.10">
    <property type="match status" value="1"/>
</dbReference>
<evidence type="ECO:0000313" key="7">
    <source>
        <dbReference type="EMBL" id="RAJ10233.1"/>
    </source>
</evidence>
<keyword evidence="2" id="KW-0805">Transcription regulation</keyword>
<dbReference type="GO" id="GO:0006352">
    <property type="term" value="P:DNA-templated transcription initiation"/>
    <property type="evidence" value="ECO:0007669"/>
    <property type="project" value="InterPro"/>
</dbReference>
<dbReference type="InterPro" id="IPR013249">
    <property type="entry name" value="RNA_pol_sigma70_r4_t2"/>
</dbReference>
<evidence type="ECO:0000256" key="3">
    <source>
        <dbReference type="ARBA" id="ARBA00023082"/>
    </source>
</evidence>
<dbReference type="Pfam" id="PF08281">
    <property type="entry name" value="Sigma70_r4_2"/>
    <property type="match status" value="1"/>
</dbReference>
<dbReference type="EMBL" id="QLLN01000005">
    <property type="protein sequence ID" value="RAJ10233.1"/>
    <property type="molecule type" value="Genomic_DNA"/>
</dbReference>
<dbReference type="Gene3D" id="1.10.10.10">
    <property type="entry name" value="Winged helix-like DNA-binding domain superfamily/Winged helix DNA-binding domain"/>
    <property type="match status" value="1"/>
</dbReference>
<keyword evidence="8" id="KW-1185">Reference proteome</keyword>
<gene>
    <name evidence="7" type="ORF">LV92_02982</name>
</gene>
<reference evidence="7 8" key="1">
    <citation type="submission" date="2018-06" db="EMBL/GenBank/DDBJ databases">
        <title>Genomic Encyclopedia of Archaeal and Bacterial Type Strains, Phase II (KMG-II): from individual species to whole genera.</title>
        <authorList>
            <person name="Goeker M."/>
        </authorList>
    </citation>
    <scope>NUCLEOTIDE SEQUENCE [LARGE SCALE GENOMIC DNA]</scope>
    <source>
        <strain evidence="7 8">DSM 23522</strain>
    </source>
</reference>
<dbReference type="SUPFAM" id="SSF88659">
    <property type="entry name" value="Sigma3 and sigma4 domains of RNA polymerase sigma factors"/>
    <property type="match status" value="1"/>
</dbReference>
<keyword evidence="3" id="KW-0731">Sigma factor</keyword>
<dbReference type="AlphaFoldDB" id="A0A327R3B3"/>
<dbReference type="SUPFAM" id="SSF88946">
    <property type="entry name" value="Sigma2 domain of RNA polymerase sigma factors"/>
    <property type="match status" value="1"/>
</dbReference>
<dbReference type="OrthoDB" id="9150024at2"/>
<dbReference type="NCBIfam" id="TIGR02937">
    <property type="entry name" value="sigma70-ECF"/>
    <property type="match status" value="1"/>
</dbReference>
<organism evidence="7 8">
    <name type="scientific">Arenibacter echinorum</name>
    <dbReference type="NCBI Taxonomy" id="440515"/>
    <lineage>
        <taxon>Bacteria</taxon>
        <taxon>Pseudomonadati</taxon>
        <taxon>Bacteroidota</taxon>
        <taxon>Flavobacteriia</taxon>
        <taxon>Flavobacteriales</taxon>
        <taxon>Flavobacteriaceae</taxon>
        <taxon>Arenibacter</taxon>
    </lineage>
</organism>